<gene>
    <name evidence="7" type="ORF">PYH69_10145</name>
</gene>
<reference evidence="7" key="1">
    <citation type="journal article" date="2023" name="Antibiotics">
        <title>Prevalence and Molecular Characterization of Methicillin-Resistant Staphylococci (MRS) and Mammaliicocci (MRM) in Dromedary Camels from Algeria: First Detection of SCCmec-mecC Hybrid in Methicillin-Resistant Mammaliicoccus lentus.</title>
        <authorList>
            <person name="Belhout C."/>
            <person name="Boyen F."/>
            <person name="Vereecke N."/>
            <person name="Theuns S."/>
            <person name="Taibi N."/>
            <person name="Stegger M."/>
            <person name="de la Fe-Rodriguez P.Y."/>
            <person name="Bouayad L."/>
            <person name="Elgroud R."/>
            <person name="Butaye P."/>
        </authorList>
    </citation>
    <scope>NUCLEOTIDE SEQUENCE</scope>
    <source>
        <strain evidence="7">7048</strain>
    </source>
</reference>
<dbReference type="GO" id="GO:0051287">
    <property type="term" value="F:NAD binding"/>
    <property type="evidence" value="ECO:0007669"/>
    <property type="project" value="InterPro"/>
</dbReference>
<evidence type="ECO:0000256" key="1">
    <source>
        <dbReference type="ARBA" id="ARBA00005854"/>
    </source>
</evidence>
<evidence type="ECO:0000313" key="8">
    <source>
        <dbReference type="Proteomes" id="UP001223261"/>
    </source>
</evidence>
<dbReference type="CDD" id="cd12155">
    <property type="entry name" value="PGDH_1"/>
    <property type="match status" value="1"/>
</dbReference>
<dbReference type="Pfam" id="PF00389">
    <property type="entry name" value="2-Hacid_dh"/>
    <property type="match status" value="1"/>
</dbReference>
<dbReference type="EMBL" id="CP118848">
    <property type="protein sequence ID" value="WHI59081.1"/>
    <property type="molecule type" value="Genomic_DNA"/>
</dbReference>
<evidence type="ECO:0000256" key="4">
    <source>
        <dbReference type="RuleBase" id="RU003719"/>
    </source>
</evidence>
<evidence type="ECO:0000259" key="5">
    <source>
        <dbReference type="Pfam" id="PF00389"/>
    </source>
</evidence>
<accession>A0AAX3W144</accession>
<proteinExistence type="inferred from homology"/>
<dbReference type="PANTHER" id="PTHR43333:SF1">
    <property type="entry name" value="D-ISOMER SPECIFIC 2-HYDROXYACID DEHYDROGENASE NAD-BINDING DOMAIN-CONTAINING PROTEIN"/>
    <property type="match status" value="1"/>
</dbReference>
<evidence type="ECO:0000256" key="3">
    <source>
        <dbReference type="ARBA" id="ARBA00023027"/>
    </source>
</evidence>
<evidence type="ECO:0000259" key="6">
    <source>
        <dbReference type="Pfam" id="PF02826"/>
    </source>
</evidence>
<feature type="domain" description="D-isomer specific 2-hydroxyacid dehydrogenase catalytic" evidence="5">
    <location>
        <begin position="9"/>
        <end position="312"/>
    </location>
</feature>
<protein>
    <submittedName>
        <fullName evidence="7">Phosphoglycerate dehydrogenase</fullName>
    </submittedName>
</protein>
<dbReference type="InterPro" id="IPR036291">
    <property type="entry name" value="NAD(P)-bd_dom_sf"/>
</dbReference>
<dbReference type="SUPFAM" id="SSF52283">
    <property type="entry name" value="Formate/glycerate dehydrogenase catalytic domain-like"/>
    <property type="match status" value="1"/>
</dbReference>
<keyword evidence="2 4" id="KW-0560">Oxidoreductase</keyword>
<dbReference type="InterPro" id="IPR006140">
    <property type="entry name" value="D-isomer_DH_NAD-bd"/>
</dbReference>
<organism evidence="7 8">
    <name type="scientific">Mammaliicoccus lentus</name>
    <name type="common">Staphylococcus lentus</name>
    <dbReference type="NCBI Taxonomy" id="42858"/>
    <lineage>
        <taxon>Bacteria</taxon>
        <taxon>Bacillati</taxon>
        <taxon>Bacillota</taxon>
        <taxon>Bacilli</taxon>
        <taxon>Bacillales</taxon>
        <taxon>Staphylococcaceae</taxon>
        <taxon>Mammaliicoccus</taxon>
    </lineage>
</organism>
<dbReference type="GO" id="GO:0016616">
    <property type="term" value="F:oxidoreductase activity, acting on the CH-OH group of donors, NAD or NADP as acceptor"/>
    <property type="evidence" value="ECO:0007669"/>
    <property type="project" value="InterPro"/>
</dbReference>
<dbReference type="Gene3D" id="3.40.50.720">
    <property type="entry name" value="NAD(P)-binding Rossmann-like Domain"/>
    <property type="match status" value="2"/>
</dbReference>
<dbReference type="SUPFAM" id="SSF51735">
    <property type="entry name" value="NAD(P)-binding Rossmann-fold domains"/>
    <property type="match status" value="1"/>
</dbReference>
<evidence type="ECO:0000313" key="7">
    <source>
        <dbReference type="EMBL" id="WHI59081.1"/>
    </source>
</evidence>
<evidence type="ECO:0000256" key="2">
    <source>
        <dbReference type="ARBA" id="ARBA00023002"/>
    </source>
</evidence>
<keyword evidence="3" id="KW-0520">NAD</keyword>
<comment type="similarity">
    <text evidence="1 4">Belongs to the D-isomer specific 2-hydroxyacid dehydrogenase family.</text>
</comment>
<dbReference type="AlphaFoldDB" id="A0AAX3W144"/>
<dbReference type="PANTHER" id="PTHR43333">
    <property type="entry name" value="2-HACID_DH_C DOMAIN-CONTAINING PROTEIN"/>
    <property type="match status" value="1"/>
</dbReference>
<dbReference type="RefSeq" id="WP_103269097.1">
    <property type="nucleotide sequence ID" value="NZ_CABIVY010000047.1"/>
</dbReference>
<dbReference type="Pfam" id="PF02826">
    <property type="entry name" value="2-Hacid_dh_C"/>
    <property type="match status" value="1"/>
</dbReference>
<feature type="domain" description="D-isomer specific 2-hydroxyacid dehydrogenase NAD-binding" evidence="6">
    <location>
        <begin position="105"/>
        <end position="277"/>
    </location>
</feature>
<sequence length="317" mass="36493">MKVVALMKLKDQEERLVNAFPKVEFTFYKHPELADNDVLKEADVLVAYHSEVDETFLDKCKNLKLIAWFATGVNNLPLDYIDKRRIKLTNARGVHAIQIAEFIFGYIFNDIKLFKETYEAQKNHEFKHKLNPGSIYNKTILFLGTGKIPERTARIAKAFNMNVIGINTTGHKVDEFDEVYSIEERGKVYHKADFIVNVLPETDNTVHLLDEQDFKSMNDDVHFINVGRGTVVSEDVLVKALENKEIRHASIDVFEIEPLPEDSKLYDMENVTITPHITGNDNRNMERCADILIENLNKMIENDNSELNNEVNIQSGY</sequence>
<dbReference type="InterPro" id="IPR006139">
    <property type="entry name" value="D-isomer_2_OHA_DH_cat_dom"/>
</dbReference>
<name>A0AAX3W144_MAMLE</name>
<dbReference type="Proteomes" id="UP001223261">
    <property type="component" value="Chromosome"/>
</dbReference>